<protein>
    <submittedName>
        <fullName evidence="1">Uncharacterized protein</fullName>
    </submittedName>
</protein>
<organism evidence="1 2">
    <name type="scientific">Speluncibacter jeojiensis</name>
    <dbReference type="NCBI Taxonomy" id="2710754"/>
    <lineage>
        <taxon>Bacteria</taxon>
        <taxon>Bacillati</taxon>
        <taxon>Actinomycetota</taxon>
        <taxon>Actinomycetes</taxon>
        <taxon>Mycobacteriales</taxon>
        <taxon>Speluncibacteraceae</taxon>
        <taxon>Speluncibacter</taxon>
    </lineage>
</organism>
<proteinExistence type="predicted"/>
<comment type="caution">
    <text evidence="1">The sequence shown here is derived from an EMBL/GenBank/DDBJ whole genome shotgun (WGS) entry which is preliminary data.</text>
</comment>
<dbReference type="Proteomes" id="UP001152755">
    <property type="component" value="Unassembled WGS sequence"/>
</dbReference>
<keyword evidence="2" id="KW-1185">Reference proteome</keyword>
<dbReference type="AlphaFoldDB" id="A0A9X4RFN8"/>
<accession>A0A9X4RFN8</accession>
<gene>
    <name evidence="1" type="ORF">NVS88_19895</name>
</gene>
<reference evidence="1" key="1">
    <citation type="submission" date="2022-08" db="EMBL/GenBank/DDBJ databases">
        <title>Genome analysis of Corynebacteriales strain.</title>
        <authorList>
            <person name="Lee S.D."/>
        </authorList>
    </citation>
    <scope>NUCLEOTIDE SEQUENCE</scope>
    <source>
        <strain evidence="1">D3-21</strain>
    </source>
</reference>
<evidence type="ECO:0000313" key="2">
    <source>
        <dbReference type="Proteomes" id="UP001152755"/>
    </source>
</evidence>
<dbReference type="RefSeq" id="WP_332520719.1">
    <property type="nucleotide sequence ID" value="NZ_JANRHA010000018.1"/>
</dbReference>
<sequence length="135" mass="14003">MTASALRPALVGEGEVVTVQLGEGTVTAQVTGPEVPGEGLPFQSPATTCTWTVTLGNAGAPTPIDPAGFTALDHFGHVYPVAEVVGRPAPPAALEPGRTVSFQVRAVLPTGEGLMRWAPNGRDIVVSWDFEVEND</sequence>
<evidence type="ECO:0000313" key="1">
    <source>
        <dbReference type="EMBL" id="MDG3016819.1"/>
    </source>
</evidence>
<dbReference type="EMBL" id="JANRHA010000018">
    <property type="protein sequence ID" value="MDG3016819.1"/>
    <property type="molecule type" value="Genomic_DNA"/>
</dbReference>
<name>A0A9X4RFN8_9ACTN</name>